<protein>
    <submittedName>
        <fullName evidence="1">Uncharacterized protein</fullName>
    </submittedName>
</protein>
<dbReference type="EMBL" id="UINC01134843">
    <property type="protein sequence ID" value="SVD18632.1"/>
    <property type="molecule type" value="Genomic_DNA"/>
</dbReference>
<dbReference type="AlphaFoldDB" id="A0A382TA20"/>
<name>A0A382TA20_9ZZZZ</name>
<accession>A0A382TA20</accession>
<organism evidence="1">
    <name type="scientific">marine metagenome</name>
    <dbReference type="NCBI Taxonomy" id="408172"/>
    <lineage>
        <taxon>unclassified sequences</taxon>
        <taxon>metagenomes</taxon>
        <taxon>ecological metagenomes</taxon>
    </lineage>
</organism>
<sequence>MGMDVYGKAPTAEVGEYFRRNVWGWRPLWDMCLDLFPELTEKVEYGHSNDGDGLNAVDSEHLGNLLTEAAKDGRVEAWIIGRNKAISELPMEECRIC</sequence>
<evidence type="ECO:0000313" key="1">
    <source>
        <dbReference type="EMBL" id="SVD18632.1"/>
    </source>
</evidence>
<feature type="non-terminal residue" evidence="1">
    <location>
        <position position="97"/>
    </location>
</feature>
<gene>
    <name evidence="1" type="ORF">METZ01_LOCUS371486</name>
</gene>
<proteinExistence type="predicted"/>
<reference evidence="1" key="1">
    <citation type="submission" date="2018-05" db="EMBL/GenBank/DDBJ databases">
        <authorList>
            <person name="Lanie J.A."/>
            <person name="Ng W.-L."/>
            <person name="Kazmierczak K.M."/>
            <person name="Andrzejewski T.M."/>
            <person name="Davidsen T.M."/>
            <person name="Wayne K.J."/>
            <person name="Tettelin H."/>
            <person name="Glass J.I."/>
            <person name="Rusch D."/>
            <person name="Podicherti R."/>
            <person name="Tsui H.-C.T."/>
            <person name="Winkler M.E."/>
        </authorList>
    </citation>
    <scope>NUCLEOTIDE SEQUENCE</scope>
</reference>